<dbReference type="AlphaFoldDB" id="A0AAD6QSN0"/>
<evidence type="ECO:0000313" key="2">
    <source>
        <dbReference type="EMBL" id="KAJ6995739.1"/>
    </source>
</evidence>
<organism evidence="2 3">
    <name type="scientific">Populus alba x Populus x berolinensis</name>
    <dbReference type="NCBI Taxonomy" id="444605"/>
    <lineage>
        <taxon>Eukaryota</taxon>
        <taxon>Viridiplantae</taxon>
        <taxon>Streptophyta</taxon>
        <taxon>Embryophyta</taxon>
        <taxon>Tracheophyta</taxon>
        <taxon>Spermatophyta</taxon>
        <taxon>Magnoliopsida</taxon>
        <taxon>eudicotyledons</taxon>
        <taxon>Gunneridae</taxon>
        <taxon>Pentapetalae</taxon>
        <taxon>rosids</taxon>
        <taxon>fabids</taxon>
        <taxon>Malpighiales</taxon>
        <taxon>Salicaceae</taxon>
        <taxon>Saliceae</taxon>
        <taxon>Populus</taxon>
    </lineage>
</organism>
<accession>A0AAD6QSN0</accession>
<name>A0AAD6QSN0_9ROSI</name>
<dbReference type="EMBL" id="JAQIZT010000005">
    <property type="protein sequence ID" value="KAJ6995725.1"/>
    <property type="molecule type" value="Genomic_DNA"/>
</dbReference>
<evidence type="ECO:0000313" key="3">
    <source>
        <dbReference type="Proteomes" id="UP001164929"/>
    </source>
</evidence>
<protein>
    <submittedName>
        <fullName evidence="2">Uncharacterized protein</fullName>
    </submittedName>
</protein>
<reference evidence="2" key="1">
    <citation type="journal article" date="2023" name="Mol. Ecol. Resour.">
        <title>Chromosome-level genome assembly of a triploid poplar Populus alba 'Berolinensis'.</title>
        <authorList>
            <person name="Chen S."/>
            <person name="Yu Y."/>
            <person name="Wang X."/>
            <person name="Wang S."/>
            <person name="Zhang T."/>
            <person name="Zhou Y."/>
            <person name="He R."/>
            <person name="Meng N."/>
            <person name="Wang Y."/>
            <person name="Liu W."/>
            <person name="Liu Z."/>
            <person name="Liu J."/>
            <person name="Guo Q."/>
            <person name="Huang H."/>
            <person name="Sederoff R.R."/>
            <person name="Wang G."/>
            <person name="Qu G."/>
            <person name="Chen S."/>
        </authorList>
    </citation>
    <scope>NUCLEOTIDE SEQUENCE</scope>
    <source>
        <strain evidence="2">SC-2020</strain>
    </source>
</reference>
<keyword evidence="3" id="KW-1185">Reference proteome</keyword>
<gene>
    <name evidence="1" type="ORF">NC653_012552</name>
    <name evidence="2" type="ORF">NC653_012563</name>
</gene>
<dbReference type="Proteomes" id="UP001164929">
    <property type="component" value="Chromosome 5"/>
</dbReference>
<dbReference type="EMBL" id="JAQIZT010000005">
    <property type="protein sequence ID" value="KAJ6995739.1"/>
    <property type="molecule type" value="Genomic_DNA"/>
</dbReference>
<sequence length="84" mass="9861">MIFVHLDPCRAEPVGDSAVFQWTPRLRLAARASFSIHPLFWCTVQGNMMMDGEMTRWMRLDFTHLWILFAGIDPSEEEFNRVMV</sequence>
<proteinExistence type="predicted"/>
<evidence type="ECO:0000313" key="1">
    <source>
        <dbReference type="EMBL" id="KAJ6995725.1"/>
    </source>
</evidence>
<comment type="caution">
    <text evidence="2">The sequence shown here is derived from an EMBL/GenBank/DDBJ whole genome shotgun (WGS) entry which is preliminary data.</text>
</comment>